<gene>
    <name evidence="4" type="ORF">GOQ30_15110</name>
</gene>
<dbReference type="GO" id="GO:0030246">
    <property type="term" value="F:carbohydrate binding"/>
    <property type="evidence" value="ECO:0007669"/>
    <property type="project" value="InterPro"/>
</dbReference>
<dbReference type="RefSeq" id="WP_140998924.1">
    <property type="nucleotide sequence ID" value="NZ_VDCZ01000012.1"/>
</dbReference>
<dbReference type="PANTHER" id="PTHR11122">
    <property type="entry name" value="APOSPORY-ASSOCIATED PROTEIN C-RELATED"/>
    <property type="match status" value="1"/>
</dbReference>
<dbReference type="PANTHER" id="PTHR11122:SF13">
    <property type="entry name" value="GLUCOSE-6-PHOSPHATE 1-EPIMERASE"/>
    <property type="match status" value="1"/>
</dbReference>
<evidence type="ECO:0000256" key="1">
    <source>
        <dbReference type="ARBA" id="ARBA00001913"/>
    </source>
</evidence>
<dbReference type="GO" id="GO:0016853">
    <property type="term" value="F:isomerase activity"/>
    <property type="evidence" value="ECO:0007669"/>
    <property type="project" value="InterPro"/>
</dbReference>
<dbReference type="OrthoDB" id="9795355at2"/>
<proteinExistence type="predicted"/>
<dbReference type="SUPFAM" id="SSF74650">
    <property type="entry name" value="Galactose mutarotase-like"/>
    <property type="match status" value="1"/>
</dbReference>
<dbReference type="Pfam" id="PF01263">
    <property type="entry name" value="Aldose_epim"/>
    <property type="match status" value="1"/>
</dbReference>
<dbReference type="AlphaFoldDB" id="A0A6I4IUC8"/>
<dbReference type="CDD" id="cd09024">
    <property type="entry name" value="Aldose_epim_lacX"/>
    <property type="match status" value="1"/>
</dbReference>
<name>A0A6I4IUC8_9FLAO</name>
<comment type="subunit">
    <text evidence="2">Monomer.</text>
</comment>
<accession>A0A6I4IUC8</accession>
<evidence type="ECO:0000256" key="3">
    <source>
        <dbReference type="ARBA" id="ARBA00022837"/>
    </source>
</evidence>
<comment type="cofactor">
    <cofactor evidence="1">
        <name>Ca(2+)</name>
        <dbReference type="ChEBI" id="CHEBI:29108"/>
    </cofactor>
</comment>
<evidence type="ECO:0000313" key="5">
    <source>
        <dbReference type="Proteomes" id="UP000431264"/>
    </source>
</evidence>
<dbReference type="InterPro" id="IPR037481">
    <property type="entry name" value="LacX"/>
</dbReference>
<keyword evidence="5" id="KW-1185">Reference proteome</keyword>
<dbReference type="InterPro" id="IPR008183">
    <property type="entry name" value="Aldose_1/G6P_1-epimerase"/>
</dbReference>
<reference evidence="5" key="1">
    <citation type="submission" date="2019-05" db="EMBL/GenBank/DDBJ databases">
        <title>Flavobacterium profundi sp. nov., isolated from a deep-sea seamount.</title>
        <authorList>
            <person name="Zhang D.-C."/>
        </authorList>
    </citation>
    <scope>NUCLEOTIDE SEQUENCE [LARGE SCALE GENOMIC DNA]</scope>
    <source>
        <strain evidence="5">TP390</strain>
    </source>
</reference>
<dbReference type="InterPro" id="IPR011013">
    <property type="entry name" value="Gal_mutarotase_sf_dom"/>
</dbReference>
<sequence>MILTLKNKYLSASIHSKGAELQKLVKNNCNYIWEVDTNYWNKTSPVLFPIVGRLKEDTYLYEEKEYQLSRHGFARDYEFSVIHQTDTEAVFSLTHTTETLVKFPFEFELQISYSLNESCLTIGYQVKNLGISKMPFSIGAHPAFAISNAFEEYKLCFNKIERFESYLLENDLFSGQTKTIPSVEECIPLEYRLFEEDALVFKNLLSSEVTLSHLNKPIFKMDYSGFPYLGIWTKDKAPFLCIEPWLGLADHKDTSRKIEEKEGIQWLSSKSNYTCKFSIEIY</sequence>
<protein>
    <submittedName>
        <fullName evidence="4">Aldose 1-epimerase family protein</fullName>
    </submittedName>
</protein>
<dbReference type="InterPro" id="IPR014718">
    <property type="entry name" value="GH-type_carb-bd"/>
</dbReference>
<evidence type="ECO:0000256" key="2">
    <source>
        <dbReference type="ARBA" id="ARBA00011245"/>
    </source>
</evidence>
<dbReference type="Gene3D" id="2.70.98.10">
    <property type="match status" value="1"/>
</dbReference>
<dbReference type="EMBL" id="WQLW01000012">
    <property type="protein sequence ID" value="MVO10501.1"/>
    <property type="molecule type" value="Genomic_DNA"/>
</dbReference>
<evidence type="ECO:0000313" key="4">
    <source>
        <dbReference type="EMBL" id="MVO10501.1"/>
    </source>
</evidence>
<dbReference type="GO" id="GO:0005975">
    <property type="term" value="P:carbohydrate metabolic process"/>
    <property type="evidence" value="ECO:0007669"/>
    <property type="project" value="InterPro"/>
</dbReference>
<organism evidence="4 5">
    <name type="scientific">Flavobacterium profundi</name>
    <dbReference type="NCBI Taxonomy" id="1774945"/>
    <lineage>
        <taxon>Bacteria</taxon>
        <taxon>Pseudomonadati</taxon>
        <taxon>Bacteroidota</taxon>
        <taxon>Flavobacteriia</taxon>
        <taxon>Flavobacteriales</taxon>
        <taxon>Flavobacteriaceae</taxon>
        <taxon>Flavobacterium</taxon>
    </lineage>
</organism>
<keyword evidence="3" id="KW-0106">Calcium</keyword>
<comment type="caution">
    <text evidence="4">The sequence shown here is derived from an EMBL/GenBank/DDBJ whole genome shotgun (WGS) entry which is preliminary data.</text>
</comment>
<dbReference type="Proteomes" id="UP000431264">
    <property type="component" value="Unassembled WGS sequence"/>
</dbReference>